<keyword evidence="2" id="KW-0813">Transport</keyword>
<dbReference type="RefSeq" id="WP_157025462.1">
    <property type="nucleotide sequence ID" value="NZ_WQMS01000001.1"/>
</dbReference>
<dbReference type="GO" id="GO:0016020">
    <property type="term" value="C:membrane"/>
    <property type="evidence" value="ECO:0007669"/>
    <property type="project" value="UniProtKB-SubCell"/>
</dbReference>
<keyword evidence="4 6" id="KW-1133">Transmembrane helix</keyword>
<proteinExistence type="predicted"/>
<dbReference type="EMBL" id="WQMS01000001">
    <property type="protein sequence ID" value="MVO76708.1"/>
    <property type="molecule type" value="Genomic_DNA"/>
</dbReference>
<reference evidence="7 8" key="1">
    <citation type="submission" date="2019-12" db="EMBL/GenBank/DDBJ databases">
        <authorList>
            <person name="Huq M.A."/>
        </authorList>
    </citation>
    <scope>NUCLEOTIDE SEQUENCE [LARGE SCALE GENOMIC DNA]</scope>
    <source>
        <strain evidence="7 8">MAH-20</strain>
    </source>
</reference>
<evidence type="ECO:0000256" key="3">
    <source>
        <dbReference type="ARBA" id="ARBA00022692"/>
    </source>
</evidence>
<feature type="transmembrane region" description="Helical" evidence="6">
    <location>
        <begin position="302"/>
        <end position="328"/>
    </location>
</feature>
<feature type="transmembrane region" description="Helical" evidence="6">
    <location>
        <begin position="108"/>
        <end position="129"/>
    </location>
</feature>
<dbReference type="PANTHER" id="PTHR11101:SF80">
    <property type="entry name" value="PHOSPHATE TRANSPORTER"/>
    <property type="match status" value="1"/>
</dbReference>
<keyword evidence="5 6" id="KW-0472">Membrane</keyword>
<keyword evidence="3 6" id="KW-0812">Transmembrane</keyword>
<evidence type="ECO:0000256" key="4">
    <source>
        <dbReference type="ARBA" id="ARBA00022989"/>
    </source>
</evidence>
<comment type="subcellular location">
    <subcellularLocation>
        <location evidence="1">Membrane</location>
        <topology evidence="1">Multi-pass membrane protein</topology>
    </subcellularLocation>
</comment>
<dbReference type="GO" id="GO:0005315">
    <property type="term" value="F:phosphate transmembrane transporter activity"/>
    <property type="evidence" value="ECO:0007669"/>
    <property type="project" value="InterPro"/>
</dbReference>
<name>A0A6I4IXL7_9SPHN</name>
<comment type="caution">
    <text evidence="7">The sequence shown here is derived from an EMBL/GenBank/DDBJ whole genome shotgun (WGS) entry which is preliminary data.</text>
</comment>
<dbReference type="AlphaFoldDB" id="A0A6I4IXL7"/>
<evidence type="ECO:0000256" key="2">
    <source>
        <dbReference type="ARBA" id="ARBA00022448"/>
    </source>
</evidence>
<sequence>MTLSFPLLVALIGIALAFDFLNGLHDAANSIATVVSTRVLKPHYAVAWAAFFNFIAFLFFGLHVANTVGKGIIDADVVDASVIFAALAGAISWNLITWALGIPSSSSHALIGGLIGAGLAKTGVSAIVWSGVIKTVGAIFVSPAVGLILALVLVLVVAWTSVGLTPIGVDRRYRRLQLVSAALYSLGHGGNDAQKTMGIIAVLLYSQGLLGGEFSVPLWVVLSCQAAMALGTLFGGWRIVHTMGSKITRLTPPQGFCAETGGAITLFMATMGGIPVSTTHTITGAIVGVGASRRLSAVRWNVAGNIVIAWFVTLPCAGLIAAAAYGLVSLVA</sequence>
<keyword evidence="8" id="KW-1185">Reference proteome</keyword>
<evidence type="ECO:0000256" key="1">
    <source>
        <dbReference type="ARBA" id="ARBA00004141"/>
    </source>
</evidence>
<feature type="transmembrane region" description="Helical" evidence="6">
    <location>
        <begin position="136"/>
        <end position="159"/>
    </location>
</feature>
<dbReference type="GO" id="GO:0035435">
    <property type="term" value="P:phosphate ion transmembrane transport"/>
    <property type="evidence" value="ECO:0007669"/>
    <property type="project" value="TreeGrafter"/>
</dbReference>
<feature type="transmembrane region" description="Helical" evidence="6">
    <location>
        <begin position="218"/>
        <end position="240"/>
    </location>
</feature>
<evidence type="ECO:0000313" key="8">
    <source>
        <dbReference type="Proteomes" id="UP000441389"/>
    </source>
</evidence>
<evidence type="ECO:0000256" key="6">
    <source>
        <dbReference type="SAM" id="Phobius"/>
    </source>
</evidence>
<dbReference type="Proteomes" id="UP000441389">
    <property type="component" value="Unassembled WGS sequence"/>
</dbReference>
<feature type="transmembrane region" description="Helical" evidence="6">
    <location>
        <begin position="46"/>
        <end position="65"/>
    </location>
</feature>
<feature type="transmembrane region" description="Helical" evidence="6">
    <location>
        <begin position="77"/>
        <end position="96"/>
    </location>
</feature>
<gene>
    <name evidence="7" type="ORF">GON01_01970</name>
</gene>
<accession>A0A6I4IXL7</accession>
<evidence type="ECO:0000313" key="7">
    <source>
        <dbReference type="EMBL" id="MVO76708.1"/>
    </source>
</evidence>
<dbReference type="InterPro" id="IPR001204">
    <property type="entry name" value="Phos_transporter"/>
</dbReference>
<protein>
    <submittedName>
        <fullName evidence="7">Inorganic phosphate transporter</fullName>
    </submittedName>
</protein>
<dbReference type="Pfam" id="PF01384">
    <property type="entry name" value="PHO4"/>
    <property type="match status" value="2"/>
</dbReference>
<evidence type="ECO:0000256" key="5">
    <source>
        <dbReference type="ARBA" id="ARBA00023136"/>
    </source>
</evidence>
<dbReference type="PANTHER" id="PTHR11101">
    <property type="entry name" value="PHOSPHATE TRANSPORTER"/>
    <property type="match status" value="1"/>
</dbReference>
<organism evidence="7 8">
    <name type="scientific">Sphingomonas horti</name>
    <dbReference type="NCBI Taxonomy" id="2682842"/>
    <lineage>
        <taxon>Bacteria</taxon>
        <taxon>Pseudomonadati</taxon>
        <taxon>Pseudomonadota</taxon>
        <taxon>Alphaproteobacteria</taxon>
        <taxon>Sphingomonadales</taxon>
        <taxon>Sphingomonadaceae</taxon>
        <taxon>Sphingomonas</taxon>
    </lineage>
</organism>